<evidence type="ECO:0000256" key="4">
    <source>
        <dbReference type="ARBA" id="ARBA00022692"/>
    </source>
</evidence>
<dbReference type="Proteomes" id="UP000092154">
    <property type="component" value="Unassembled WGS sequence"/>
</dbReference>
<dbReference type="GO" id="GO:0005774">
    <property type="term" value="C:vacuolar membrane"/>
    <property type="evidence" value="ECO:0007669"/>
    <property type="project" value="UniProtKB-SubCell"/>
</dbReference>
<comment type="similarity">
    <text evidence="2 8">Belongs to the battenin family.</text>
</comment>
<feature type="transmembrane region" description="Helical" evidence="8">
    <location>
        <begin position="73"/>
        <end position="95"/>
    </location>
</feature>
<dbReference type="STRING" id="1314800.A0A1B7MX04"/>
<keyword evidence="10" id="KW-1185">Reference proteome</keyword>
<dbReference type="EMBL" id="KV448370">
    <property type="protein sequence ID" value="OAX37129.1"/>
    <property type="molecule type" value="Genomic_DNA"/>
</dbReference>
<keyword evidence="6 8" id="KW-1133">Transmembrane helix</keyword>
<evidence type="ECO:0000313" key="10">
    <source>
        <dbReference type="Proteomes" id="UP000092154"/>
    </source>
</evidence>
<sequence>MISTSTPEPCDNLELQSIRSDSLPARNTQAGALSEMSVEPHSVAALHSDGGLMEDEDSFVIPSTGKDCSLLKLGVSFFLFGLINNVLYVIILSAALDLVPPSTPKGIIAFCNITPSLLVKLGWPYLLKGRIRYARRIVSCCVLSFVGMLVIALHESVFSRLFGICLASFSSGLGEMTFWQLSTTFNHPSVGGRCVGYFASGTGAAGVVGAFMWWELRGLGVRTGVGISAILPFILPLTFFFLLPRPAAFLHPSSSAPYMPIPDDDLETGLDDESTPLSAEISVESKVSIGLSIADKWRLVKPMLLKYMLPLFCVYTFEYTINQGVAPTLLYPVPSHGLISKIIHSIRDYYPLWQLVYQITVFLSRSTLSLGLKPLPARFLPAPAIIQFVILVILVSESAFGLLPESRAEGSIFLVFLLISIEGICGGLAYVNVFYRVNQEQPDPSSAHDPELTKQEREFKIGSIGFADSSGILLASILAVPTEVGLCRAQVARGKYLCQGL</sequence>
<dbReference type="OrthoDB" id="5965864at2759"/>
<dbReference type="SUPFAM" id="SSF103473">
    <property type="entry name" value="MFS general substrate transporter"/>
    <property type="match status" value="1"/>
</dbReference>
<evidence type="ECO:0000256" key="1">
    <source>
        <dbReference type="ARBA" id="ARBA00004127"/>
    </source>
</evidence>
<gene>
    <name evidence="9" type="ORF">K503DRAFT_743179</name>
</gene>
<evidence type="ECO:0000256" key="3">
    <source>
        <dbReference type="ARBA" id="ARBA00022448"/>
    </source>
</evidence>
<feature type="transmembrane region" description="Helical" evidence="8">
    <location>
        <begin position="160"/>
        <end position="182"/>
    </location>
</feature>
<organism evidence="9 10">
    <name type="scientific">Rhizopogon vinicolor AM-OR11-026</name>
    <dbReference type="NCBI Taxonomy" id="1314800"/>
    <lineage>
        <taxon>Eukaryota</taxon>
        <taxon>Fungi</taxon>
        <taxon>Dikarya</taxon>
        <taxon>Basidiomycota</taxon>
        <taxon>Agaricomycotina</taxon>
        <taxon>Agaricomycetes</taxon>
        <taxon>Agaricomycetidae</taxon>
        <taxon>Boletales</taxon>
        <taxon>Suillineae</taxon>
        <taxon>Rhizopogonaceae</taxon>
        <taxon>Rhizopogon</taxon>
    </lineage>
</organism>
<accession>A0A1B7MX04</accession>
<keyword evidence="7 8" id="KW-0472">Membrane</keyword>
<dbReference type="GO" id="GO:0051453">
    <property type="term" value="P:regulation of intracellular pH"/>
    <property type="evidence" value="ECO:0007669"/>
    <property type="project" value="TreeGrafter"/>
</dbReference>
<name>A0A1B7MX04_9AGAM</name>
<keyword evidence="3" id="KW-0813">Transport</keyword>
<dbReference type="FunCoup" id="A0A1B7MX04">
    <property type="interactions" value="105"/>
</dbReference>
<dbReference type="GO" id="GO:0012505">
    <property type="term" value="C:endomembrane system"/>
    <property type="evidence" value="ECO:0007669"/>
    <property type="project" value="UniProtKB-SubCell"/>
</dbReference>
<protein>
    <recommendedName>
        <fullName evidence="8">Protein BTN</fullName>
    </recommendedName>
</protein>
<evidence type="ECO:0000313" key="9">
    <source>
        <dbReference type="EMBL" id="OAX37129.1"/>
    </source>
</evidence>
<evidence type="ECO:0000256" key="8">
    <source>
        <dbReference type="RuleBase" id="RU361113"/>
    </source>
</evidence>
<dbReference type="PRINTS" id="PR01315">
    <property type="entry name" value="BATTENIN"/>
</dbReference>
<feature type="transmembrane region" description="Helical" evidence="8">
    <location>
        <begin position="379"/>
        <end position="400"/>
    </location>
</feature>
<reference evidence="9 10" key="1">
    <citation type="submission" date="2016-06" db="EMBL/GenBank/DDBJ databases">
        <title>Comparative genomics of the ectomycorrhizal sister species Rhizopogon vinicolor and Rhizopogon vesiculosus (Basidiomycota: Boletales) reveals a divergence of the mating type B locus.</title>
        <authorList>
            <consortium name="DOE Joint Genome Institute"/>
            <person name="Mujic A.B."/>
            <person name="Kuo A."/>
            <person name="Tritt A."/>
            <person name="Lipzen A."/>
            <person name="Chen C."/>
            <person name="Johnson J."/>
            <person name="Sharma A."/>
            <person name="Barry K."/>
            <person name="Grigoriev I.V."/>
            <person name="Spatafora J.W."/>
        </authorList>
    </citation>
    <scope>NUCLEOTIDE SEQUENCE [LARGE SCALE GENOMIC DNA]</scope>
    <source>
        <strain evidence="9 10">AM-OR11-026</strain>
    </source>
</reference>
<feature type="transmembrane region" description="Helical" evidence="8">
    <location>
        <begin position="107"/>
        <end position="126"/>
    </location>
</feature>
<feature type="transmembrane region" description="Helical" evidence="8">
    <location>
        <begin position="194"/>
        <end position="214"/>
    </location>
</feature>
<dbReference type="PANTHER" id="PTHR10981:SF0">
    <property type="entry name" value="BATTENIN"/>
    <property type="match status" value="1"/>
</dbReference>
<proteinExistence type="inferred from homology"/>
<keyword evidence="8" id="KW-0926">Vacuole</keyword>
<dbReference type="PANTHER" id="PTHR10981">
    <property type="entry name" value="BATTENIN"/>
    <property type="match status" value="1"/>
</dbReference>
<feature type="transmembrane region" description="Helical" evidence="8">
    <location>
        <begin position="133"/>
        <end position="154"/>
    </location>
</feature>
<dbReference type="AlphaFoldDB" id="A0A1B7MX04"/>
<comment type="subcellular location">
    <subcellularLocation>
        <location evidence="1">Endomembrane system</location>
        <topology evidence="1">Multi-pass membrane protein</topology>
    </subcellularLocation>
    <subcellularLocation>
        <location evidence="8">Vacuole membrane</location>
        <topology evidence="8">Multi-pass membrane protein</topology>
    </subcellularLocation>
</comment>
<evidence type="ECO:0000256" key="5">
    <source>
        <dbReference type="ARBA" id="ARBA00022970"/>
    </source>
</evidence>
<dbReference type="InParanoid" id="A0A1B7MX04"/>
<evidence type="ECO:0000256" key="6">
    <source>
        <dbReference type="ARBA" id="ARBA00022989"/>
    </source>
</evidence>
<keyword evidence="5" id="KW-0029">Amino-acid transport</keyword>
<feature type="transmembrane region" description="Helical" evidence="8">
    <location>
        <begin position="412"/>
        <end position="435"/>
    </location>
</feature>
<keyword evidence="4 8" id="KW-0812">Transmembrane</keyword>
<dbReference type="InterPro" id="IPR003492">
    <property type="entry name" value="Battenin_disease_Cln3"/>
</dbReference>
<dbReference type="InterPro" id="IPR036259">
    <property type="entry name" value="MFS_trans_sf"/>
</dbReference>
<evidence type="ECO:0000256" key="7">
    <source>
        <dbReference type="ARBA" id="ARBA00023136"/>
    </source>
</evidence>
<dbReference type="Pfam" id="PF02487">
    <property type="entry name" value="CLN3"/>
    <property type="match status" value="1"/>
</dbReference>
<evidence type="ECO:0000256" key="2">
    <source>
        <dbReference type="ARBA" id="ARBA00007467"/>
    </source>
</evidence>
<feature type="transmembrane region" description="Helical" evidence="8">
    <location>
        <begin position="220"/>
        <end position="243"/>
    </location>
</feature>
<dbReference type="GO" id="GO:0006865">
    <property type="term" value="P:amino acid transport"/>
    <property type="evidence" value="ECO:0007669"/>
    <property type="project" value="UniProtKB-KW"/>
</dbReference>